<evidence type="ECO:0000259" key="4">
    <source>
        <dbReference type="Pfam" id="PF15915"/>
    </source>
</evidence>
<dbReference type="Pfam" id="PF15915">
    <property type="entry name" value="BAT"/>
    <property type="match status" value="1"/>
</dbReference>
<feature type="domain" description="HTH bat-type" evidence="3">
    <location>
        <begin position="155"/>
        <end position="206"/>
    </location>
</feature>
<dbReference type="InterPro" id="IPR013324">
    <property type="entry name" value="RNA_pol_sigma_r3/r4-like"/>
</dbReference>
<keyword evidence="6" id="KW-1185">Reference proteome</keyword>
<evidence type="ECO:0000259" key="3">
    <source>
        <dbReference type="Pfam" id="PF04967"/>
    </source>
</evidence>
<evidence type="ECO:0000256" key="1">
    <source>
        <dbReference type="ARBA" id="ARBA00023015"/>
    </source>
</evidence>
<dbReference type="PANTHER" id="PTHR34236:SF1">
    <property type="entry name" value="DIMETHYL SULFOXIDE REDUCTASE TRANSCRIPTIONAL ACTIVATOR"/>
    <property type="match status" value="1"/>
</dbReference>
<accession>A0A1I6QLG9</accession>
<dbReference type="OrthoDB" id="156233at2157"/>
<feature type="domain" description="Bacterioopsin transcriptional activator GAF and HTH associated" evidence="4">
    <location>
        <begin position="12"/>
        <end position="149"/>
    </location>
</feature>
<dbReference type="InterPro" id="IPR036388">
    <property type="entry name" value="WH-like_DNA-bd_sf"/>
</dbReference>
<dbReference type="AlphaFoldDB" id="A0A1I6QLG9"/>
<dbReference type="EMBL" id="FOZS01000001">
    <property type="protein sequence ID" value="SFS53327.1"/>
    <property type="molecule type" value="Genomic_DNA"/>
</dbReference>
<proteinExistence type="predicted"/>
<dbReference type="InterPro" id="IPR031803">
    <property type="entry name" value="BAT_GAF/HTH-assoc"/>
</dbReference>
<reference evidence="6" key="1">
    <citation type="submission" date="2016-10" db="EMBL/GenBank/DDBJ databases">
        <authorList>
            <person name="Varghese N."/>
            <person name="Submissions S."/>
        </authorList>
    </citation>
    <scope>NUCLEOTIDE SEQUENCE [LARGE SCALE GENOMIC DNA]</scope>
    <source>
        <strain evidence="6">DSM 22427</strain>
    </source>
</reference>
<name>A0A1I6QLG9_9EURY</name>
<sequence>MGFISEVHVVHDDLLLVPTIKRHPEATIKYKHDTVVDGSRLYFVSVFTEDYDALEETMVTDETVAASERVATFENRAIYRVTADAGPDIVPDACIKRGIYVFSIVSGDPGWIVRLHLPDRSALADFQEYCREYGVSFRIKQLYESTASTGESYLLTEQQREILSIAYFSGYYDIPRSVSQDYLAERLEISNSAVSQRLRRAIAQLLRVVLEEQQRPRS</sequence>
<dbReference type="Gene3D" id="1.10.10.10">
    <property type="entry name" value="Winged helix-like DNA-binding domain superfamily/Winged helix DNA-binding domain"/>
    <property type="match status" value="1"/>
</dbReference>
<dbReference type="InterPro" id="IPR007050">
    <property type="entry name" value="HTH_bacterioopsin"/>
</dbReference>
<keyword evidence="1" id="KW-0805">Transcription regulation</keyword>
<evidence type="ECO:0000256" key="2">
    <source>
        <dbReference type="ARBA" id="ARBA00023163"/>
    </source>
</evidence>
<dbReference type="PANTHER" id="PTHR34236">
    <property type="entry name" value="DIMETHYL SULFOXIDE REDUCTASE TRANSCRIPTIONAL ACTIVATOR"/>
    <property type="match status" value="1"/>
</dbReference>
<gene>
    <name evidence="5" type="ORF">SAMN04488556_1357</name>
</gene>
<protein>
    <submittedName>
        <fullName evidence="5">Predicted DNA binding protein, contains HTH domain</fullName>
    </submittedName>
</protein>
<dbReference type="Proteomes" id="UP000199199">
    <property type="component" value="Unassembled WGS sequence"/>
</dbReference>
<keyword evidence="2" id="KW-0804">Transcription</keyword>
<dbReference type="Pfam" id="PF04967">
    <property type="entry name" value="HTH_10"/>
    <property type="match status" value="1"/>
</dbReference>
<evidence type="ECO:0000313" key="5">
    <source>
        <dbReference type="EMBL" id="SFS53327.1"/>
    </source>
</evidence>
<organism evidence="5 6">
    <name type="scientific">Halostagnicola kamekurae</name>
    <dbReference type="NCBI Taxonomy" id="619731"/>
    <lineage>
        <taxon>Archaea</taxon>
        <taxon>Methanobacteriati</taxon>
        <taxon>Methanobacteriota</taxon>
        <taxon>Stenosarchaea group</taxon>
        <taxon>Halobacteria</taxon>
        <taxon>Halobacteriales</taxon>
        <taxon>Natrialbaceae</taxon>
        <taxon>Halostagnicola</taxon>
    </lineage>
</organism>
<dbReference type="SUPFAM" id="SSF88659">
    <property type="entry name" value="Sigma3 and sigma4 domains of RNA polymerase sigma factors"/>
    <property type="match status" value="1"/>
</dbReference>
<dbReference type="RefSeq" id="WP_092902886.1">
    <property type="nucleotide sequence ID" value="NZ_FOZS01000001.1"/>
</dbReference>
<evidence type="ECO:0000313" key="6">
    <source>
        <dbReference type="Proteomes" id="UP000199199"/>
    </source>
</evidence>